<dbReference type="PANTHER" id="PTHR31157">
    <property type="entry name" value="SCP DOMAIN-CONTAINING PROTEIN"/>
    <property type="match status" value="1"/>
</dbReference>
<dbReference type="Proteomes" id="UP000198856">
    <property type="component" value="Unassembled WGS sequence"/>
</dbReference>
<dbReference type="Pfam" id="PF00188">
    <property type="entry name" value="CAP"/>
    <property type="match status" value="1"/>
</dbReference>
<dbReference type="CDD" id="cd05379">
    <property type="entry name" value="CAP_bacterial"/>
    <property type="match status" value="1"/>
</dbReference>
<evidence type="ECO:0000259" key="1">
    <source>
        <dbReference type="Pfam" id="PF00188"/>
    </source>
</evidence>
<dbReference type="EMBL" id="FNFC01000023">
    <property type="protein sequence ID" value="SDK14028.1"/>
    <property type="molecule type" value="Genomic_DNA"/>
</dbReference>
<dbReference type="STRING" id="890420.SAMN05216226_1238"/>
<organism evidence="2 3">
    <name type="scientific">Halovenus aranensis</name>
    <dbReference type="NCBI Taxonomy" id="890420"/>
    <lineage>
        <taxon>Archaea</taxon>
        <taxon>Methanobacteriati</taxon>
        <taxon>Methanobacteriota</taxon>
        <taxon>Stenosarchaea group</taxon>
        <taxon>Halobacteria</taxon>
        <taxon>Halobacteriales</taxon>
        <taxon>Haloarculaceae</taxon>
        <taxon>Halovenus</taxon>
    </lineage>
</organism>
<evidence type="ECO:0000313" key="3">
    <source>
        <dbReference type="Proteomes" id="UP000198856"/>
    </source>
</evidence>
<dbReference type="InterPro" id="IPR014044">
    <property type="entry name" value="CAP_dom"/>
</dbReference>
<dbReference type="Gene3D" id="3.40.33.10">
    <property type="entry name" value="CAP"/>
    <property type="match status" value="1"/>
</dbReference>
<evidence type="ECO:0000313" key="2">
    <source>
        <dbReference type="EMBL" id="SDK14028.1"/>
    </source>
</evidence>
<dbReference type="AlphaFoldDB" id="A0A1G8ZG75"/>
<dbReference type="PANTHER" id="PTHR31157:SF1">
    <property type="entry name" value="SCP DOMAIN-CONTAINING PROTEIN"/>
    <property type="match status" value="1"/>
</dbReference>
<proteinExistence type="predicted"/>
<dbReference type="InterPro" id="IPR035940">
    <property type="entry name" value="CAP_sf"/>
</dbReference>
<gene>
    <name evidence="2" type="ORF">SAMN05216226_1238</name>
</gene>
<sequence length="350" mass="37624">MGEDWPSVQTTVSKCPKCGAHTKASYHDGRRCDGLVIEVDGTLQCAECGVEITPKSTCPVCGATTTTETTKSPVSLRQEIPSTQIADAIRTQIQQGYSKQLNDDETLSAIASRDVSVTVEQTHFGSSSSQPTLSDRVDQHSLLLGGYQTYSLESYPDGETAEAIASEVHAEFLSAFPDSGTDFTHLGIGVRWNLRGGLHAGVIAAKRLVTLPGDLNPSELEKAIHSATNEQRAIHGYSRLAYDPHLAGIARTHSRTMATEGFFAHEFPDGSTMIDRYRCANYDGQQAGENIAKQSVASTTDTNAIATSVVDGWMDSPGHRDNILTSSFEVEGIGLYQGDDGTLFVTQNFG</sequence>
<protein>
    <submittedName>
        <fullName evidence="2">Cysteine-rich secretory protein family protein</fullName>
    </submittedName>
</protein>
<reference evidence="2 3" key="1">
    <citation type="submission" date="2016-10" db="EMBL/GenBank/DDBJ databases">
        <authorList>
            <person name="de Groot N.N."/>
        </authorList>
    </citation>
    <scope>NUCLEOTIDE SEQUENCE [LARGE SCALE GENOMIC DNA]</scope>
    <source>
        <strain evidence="2 3">IBRC-M10015</strain>
    </source>
</reference>
<name>A0A1G8ZG75_9EURY</name>
<accession>A0A1G8ZG75</accession>
<keyword evidence="3" id="KW-1185">Reference proteome</keyword>
<feature type="domain" description="SCP" evidence="1">
    <location>
        <begin position="226"/>
        <end position="349"/>
    </location>
</feature>
<dbReference type="SUPFAM" id="SSF55797">
    <property type="entry name" value="PR-1-like"/>
    <property type="match status" value="1"/>
</dbReference>